<dbReference type="Proteomes" id="UP001281761">
    <property type="component" value="Unassembled WGS sequence"/>
</dbReference>
<evidence type="ECO:0000313" key="1">
    <source>
        <dbReference type="EMBL" id="KAK2948400.1"/>
    </source>
</evidence>
<evidence type="ECO:0000313" key="2">
    <source>
        <dbReference type="Proteomes" id="UP001281761"/>
    </source>
</evidence>
<accession>A0ABQ9XDU9</accession>
<organism evidence="1 2">
    <name type="scientific">Blattamonas nauphoetae</name>
    <dbReference type="NCBI Taxonomy" id="2049346"/>
    <lineage>
        <taxon>Eukaryota</taxon>
        <taxon>Metamonada</taxon>
        <taxon>Preaxostyla</taxon>
        <taxon>Oxymonadida</taxon>
        <taxon>Blattamonas</taxon>
    </lineage>
</organism>
<gene>
    <name evidence="1" type="ORF">BLNAU_16655</name>
</gene>
<name>A0ABQ9XDU9_9EUKA</name>
<proteinExistence type="predicted"/>
<sequence>MKESPEAPSFIQFIQLSLKATERGNRLASIAHHSDLSFFEVCPSTNSKIHTIHPVSQSHGREAKVNLAGPKNGLPTIRCAENTESDIGAQLSFEGVRANVSINPEQTGEHPSAFSVVAPVEKKRKFTGTRSGHSRSVSAPRIGEKHYHHFDPQRIVKRIG</sequence>
<keyword evidence="2" id="KW-1185">Reference proteome</keyword>
<protein>
    <submittedName>
        <fullName evidence="1">Uncharacterized protein</fullName>
    </submittedName>
</protein>
<comment type="caution">
    <text evidence="1">The sequence shown here is derived from an EMBL/GenBank/DDBJ whole genome shotgun (WGS) entry which is preliminary data.</text>
</comment>
<reference evidence="1 2" key="1">
    <citation type="journal article" date="2022" name="bioRxiv">
        <title>Genomics of Preaxostyla Flagellates Illuminates Evolutionary Transitions and the Path Towards Mitochondrial Loss.</title>
        <authorList>
            <person name="Novak L.V.F."/>
            <person name="Treitli S.C."/>
            <person name="Pyrih J."/>
            <person name="Halakuc P."/>
            <person name="Pipaliya S.V."/>
            <person name="Vacek V."/>
            <person name="Brzon O."/>
            <person name="Soukal P."/>
            <person name="Eme L."/>
            <person name="Dacks J.B."/>
            <person name="Karnkowska A."/>
            <person name="Elias M."/>
            <person name="Hampl V."/>
        </authorList>
    </citation>
    <scope>NUCLEOTIDE SEQUENCE [LARGE SCALE GENOMIC DNA]</scope>
    <source>
        <strain evidence="1">NAU3</strain>
        <tissue evidence="1">Gut</tissue>
    </source>
</reference>
<dbReference type="EMBL" id="JARBJD010000177">
    <property type="protein sequence ID" value="KAK2948400.1"/>
    <property type="molecule type" value="Genomic_DNA"/>
</dbReference>